<dbReference type="Pfam" id="PF00059">
    <property type="entry name" value="Lectin_C"/>
    <property type="match status" value="1"/>
</dbReference>
<keyword evidence="5 8" id="KW-1133">Transmembrane helix</keyword>
<dbReference type="KEGG" id="loc:102688943"/>
<reference evidence="12" key="1">
    <citation type="submission" date="2011-12" db="EMBL/GenBank/DDBJ databases">
        <title>The Draft Genome of Lepisosteus oculatus.</title>
        <authorList>
            <consortium name="The Broad Institute Genome Assembly &amp; Analysis Group"/>
            <consortium name="Computational R&amp;D Group"/>
            <consortium name="and Sequencing Platform"/>
            <person name="Di Palma F."/>
            <person name="Alfoldi J."/>
            <person name="Johnson J."/>
            <person name="Berlin A."/>
            <person name="Gnerre S."/>
            <person name="Jaffe D."/>
            <person name="MacCallum I."/>
            <person name="Young S."/>
            <person name="Walker B.J."/>
            <person name="Lander E.S."/>
            <person name="Lindblad-Toh K."/>
        </authorList>
    </citation>
    <scope>NUCLEOTIDE SEQUENCE [LARGE SCALE GENOMIC DNA]</scope>
</reference>
<dbReference type="AlphaFoldDB" id="W5LZ59"/>
<feature type="signal peptide" evidence="9">
    <location>
        <begin position="1"/>
        <end position="20"/>
    </location>
</feature>
<evidence type="ECO:0000256" key="2">
    <source>
        <dbReference type="ARBA" id="ARBA00022692"/>
    </source>
</evidence>
<evidence type="ECO:0000256" key="3">
    <source>
        <dbReference type="ARBA" id="ARBA00022729"/>
    </source>
</evidence>
<dbReference type="eggNOG" id="KOG4297">
    <property type="taxonomic scope" value="Eukaryota"/>
</dbReference>
<dbReference type="InterPro" id="IPR016187">
    <property type="entry name" value="CTDL_fold"/>
</dbReference>
<dbReference type="PANTHER" id="PTHR14789">
    <property type="entry name" value="CHONDROLECTIN VARIANT CHODLFDELTAE"/>
    <property type="match status" value="1"/>
</dbReference>
<dbReference type="SUPFAM" id="SSF56436">
    <property type="entry name" value="C-type lectin-like"/>
    <property type="match status" value="1"/>
</dbReference>
<evidence type="ECO:0000256" key="6">
    <source>
        <dbReference type="ARBA" id="ARBA00023136"/>
    </source>
</evidence>
<evidence type="ECO:0000256" key="9">
    <source>
        <dbReference type="SAM" id="SignalP"/>
    </source>
</evidence>
<dbReference type="SMART" id="SM00034">
    <property type="entry name" value="CLECT"/>
    <property type="match status" value="1"/>
</dbReference>
<keyword evidence="6 8" id="KW-0472">Membrane</keyword>
<reference evidence="11" key="3">
    <citation type="submission" date="2025-09" db="UniProtKB">
        <authorList>
            <consortium name="Ensembl"/>
        </authorList>
    </citation>
    <scope>IDENTIFICATION</scope>
</reference>
<dbReference type="InterPro" id="IPR016186">
    <property type="entry name" value="C-type_lectin-like/link_sf"/>
</dbReference>
<name>W5LZ59_LEPOC</name>
<dbReference type="OMA" id="WVWIYRK"/>
<dbReference type="CTD" id="564995"/>
<feature type="region of interest" description="Disordered" evidence="7">
    <location>
        <begin position="187"/>
        <end position="214"/>
    </location>
</feature>
<evidence type="ECO:0000256" key="7">
    <source>
        <dbReference type="SAM" id="MobiDB-lite"/>
    </source>
</evidence>
<evidence type="ECO:0000313" key="12">
    <source>
        <dbReference type="Proteomes" id="UP000018468"/>
    </source>
</evidence>
<dbReference type="GeneTree" id="ENSGT00390000001844"/>
<feature type="domain" description="C-type lectin" evidence="10">
    <location>
        <begin position="41"/>
        <end position="181"/>
    </location>
</feature>
<comment type="subcellular location">
    <subcellularLocation>
        <location evidence="1">Membrane</location>
        <topology evidence="1">Single-pass type I membrane protein</topology>
    </subcellularLocation>
</comment>
<evidence type="ECO:0000259" key="10">
    <source>
        <dbReference type="PROSITE" id="PS50041"/>
    </source>
</evidence>
<dbReference type="CDD" id="cd03595">
    <property type="entry name" value="CLECT_chondrolectin_like"/>
    <property type="match status" value="1"/>
</dbReference>
<dbReference type="GO" id="GO:0005540">
    <property type="term" value="F:hyaluronic acid binding"/>
    <property type="evidence" value="ECO:0000318"/>
    <property type="project" value="GO_Central"/>
</dbReference>
<evidence type="ECO:0000313" key="11">
    <source>
        <dbReference type="Ensembl" id="ENSLOCP00000001416.1"/>
    </source>
</evidence>
<dbReference type="GO" id="GO:0016020">
    <property type="term" value="C:membrane"/>
    <property type="evidence" value="ECO:0007669"/>
    <property type="project" value="UniProtKB-SubCell"/>
</dbReference>
<dbReference type="OrthoDB" id="5797898at2759"/>
<keyword evidence="2 8" id="KW-0812">Transmembrane</keyword>
<feature type="transmembrane region" description="Helical" evidence="8">
    <location>
        <begin position="234"/>
        <end position="257"/>
    </location>
</feature>
<dbReference type="InterPro" id="IPR001304">
    <property type="entry name" value="C-type_lectin-like"/>
</dbReference>
<keyword evidence="12" id="KW-1185">Reference proteome</keyword>
<dbReference type="GeneID" id="102688943"/>
<evidence type="ECO:0000256" key="4">
    <source>
        <dbReference type="ARBA" id="ARBA00022734"/>
    </source>
</evidence>
<dbReference type="GO" id="GO:0030246">
    <property type="term" value="F:carbohydrate binding"/>
    <property type="evidence" value="ECO:0007669"/>
    <property type="project" value="UniProtKB-KW"/>
</dbReference>
<dbReference type="InterPro" id="IPR051505">
    <property type="entry name" value="C-type_lectin_domain"/>
</dbReference>
<feature type="compositionally biased region" description="Polar residues" evidence="7">
    <location>
        <begin position="190"/>
        <end position="199"/>
    </location>
</feature>
<feature type="chain" id="PRO_5004867023" evidence="9">
    <location>
        <begin position="21"/>
        <end position="379"/>
    </location>
</feature>
<dbReference type="EMBL" id="AHAT01024006">
    <property type="status" value="NOT_ANNOTATED_CDS"/>
    <property type="molecule type" value="Genomic_DNA"/>
</dbReference>
<accession>W5LZ59</accession>
<keyword evidence="4" id="KW-0430">Lectin</keyword>
<protein>
    <submittedName>
        <fullName evidence="11">Layilin</fullName>
    </submittedName>
</protein>
<proteinExistence type="predicted"/>
<dbReference type="Proteomes" id="UP000018468">
    <property type="component" value="Linkage group LG26"/>
</dbReference>
<dbReference type="Gene3D" id="3.10.100.10">
    <property type="entry name" value="Mannose-Binding Protein A, subunit A"/>
    <property type="match status" value="1"/>
</dbReference>
<keyword evidence="3 9" id="KW-0732">Signal</keyword>
<dbReference type="PROSITE" id="PS50041">
    <property type="entry name" value="C_TYPE_LECTIN_2"/>
    <property type="match status" value="1"/>
</dbReference>
<dbReference type="STRING" id="7918.ENSLOCP00000001416"/>
<evidence type="ECO:0000256" key="5">
    <source>
        <dbReference type="ARBA" id="ARBA00022989"/>
    </source>
</evidence>
<dbReference type="EMBL" id="AHAT01024007">
    <property type="status" value="NOT_ANNOTATED_CDS"/>
    <property type="molecule type" value="Genomic_DNA"/>
</dbReference>
<dbReference type="Ensembl" id="ENSLOCT00000001421.1">
    <property type="protein sequence ID" value="ENSLOCP00000001416.1"/>
    <property type="gene ID" value="ENSLOCG00000001248.1"/>
</dbReference>
<dbReference type="InParanoid" id="W5LZ59"/>
<organism evidence="11 12">
    <name type="scientific">Lepisosteus oculatus</name>
    <name type="common">Spotted gar</name>
    <dbReference type="NCBI Taxonomy" id="7918"/>
    <lineage>
        <taxon>Eukaryota</taxon>
        <taxon>Metazoa</taxon>
        <taxon>Chordata</taxon>
        <taxon>Craniata</taxon>
        <taxon>Vertebrata</taxon>
        <taxon>Euteleostomi</taxon>
        <taxon>Actinopterygii</taxon>
        <taxon>Neopterygii</taxon>
        <taxon>Holostei</taxon>
        <taxon>Semionotiformes</taxon>
        <taxon>Lepisosteidae</taxon>
        <taxon>Lepisosteus</taxon>
    </lineage>
</organism>
<sequence>MDFMRLFGTVLALWICPGSASKLFSADGYEPRGQRICRRGTERPCYKIAYFQDSWRKASFEEARRACHSDGGELLSVESENEQQLVERFVRELRASDGDFWIGLRRSPGHRDTSGDCPTQYHWVDGSQATFRNWHWDEPSCGYEVCVVMYHQPSAPPGPGGLYMFQWNDDNCDTKNNFICKYTQEKGPVSTPTANSTHTEAAATSPRPKYPPVTDREEKVDVLMTKSKDNILNIVYIVIPTIPLLLLLLVATGVFCFRLFASRRKERTEACHKEPTLWMSPDRASSPSLDVYHVIRKQHEADLAGTRPDIKITSFRGSSPDDQLSSDYDNMAGNTSESGFATLASTESGFVTNDIYETCQGRGRPNRESGWVENEIYGY</sequence>
<dbReference type="PANTHER" id="PTHR14789:SF2">
    <property type="entry name" value="LAYILIN"/>
    <property type="match status" value="1"/>
</dbReference>
<dbReference type="Bgee" id="ENSLOCG00000001248">
    <property type="expression patterns" value="Expressed in bone element and 12 other cell types or tissues"/>
</dbReference>
<reference evidence="11" key="2">
    <citation type="submission" date="2025-08" db="UniProtKB">
        <authorList>
            <consortium name="Ensembl"/>
        </authorList>
    </citation>
    <scope>IDENTIFICATION</scope>
</reference>
<evidence type="ECO:0000256" key="8">
    <source>
        <dbReference type="SAM" id="Phobius"/>
    </source>
</evidence>
<dbReference type="FunFam" id="3.10.100.10:FF:000006">
    <property type="entry name" value="Layilin b"/>
    <property type="match status" value="1"/>
</dbReference>
<evidence type="ECO:0000256" key="1">
    <source>
        <dbReference type="ARBA" id="ARBA00004479"/>
    </source>
</evidence>